<evidence type="ECO:0000313" key="1">
    <source>
        <dbReference type="EMBL" id="EIC02065.1"/>
    </source>
</evidence>
<dbReference type="Pfam" id="PF16258">
    <property type="entry name" value="DUF4912"/>
    <property type="match status" value="1"/>
</dbReference>
<organism evidence="1 2">
    <name type="scientific">Treponema saccharophilum DSM 2985</name>
    <dbReference type="NCBI Taxonomy" id="907348"/>
    <lineage>
        <taxon>Bacteria</taxon>
        <taxon>Pseudomonadati</taxon>
        <taxon>Spirochaetota</taxon>
        <taxon>Spirochaetia</taxon>
        <taxon>Spirochaetales</taxon>
        <taxon>Treponemataceae</taxon>
        <taxon>Treponema</taxon>
    </lineage>
</organism>
<dbReference type="OrthoDB" id="9812700at2"/>
<dbReference type="RefSeq" id="WP_002703714.1">
    <property type="nucleotide sequence ID" value="NZ_AGRW01000043.1"/>
</dbReference>
<dbReference type="STRING" id="907348.TresaDRAFT_1401"/>
<accession>H7EJX8</accession>
<dbReference type="InterPro" id="IPR032585">
    <property type="entry name" value="DUF4912"/>
</dbReference>
<evidence type="ECO:0000313" key="2">
    <source>
        <dbReference type="Proteomes" id="UP000003571"/>
    </source>
</evidence>
<comment type="caution">
    <text evidence="1">The sequence shown here is derived from an EMBL/GenBank/DDBJ whole genome shotgun (WGS) entry which is preliminary data.</text>
</comment>
<dbReference type="eggNOG" id="COG3330">
    <property type="taxonomic scope" value="Bacteria"/>
</dbReference>
<dbReference type="Proteomes" id="UP000003571">
    <property type="component" value="Unassembled WGS sequence"/>
</dbReference>
<reference evidence="1 2" key="1">
    <citation type="submission" date="2011-09" db="EMBL/GenBank/DDBJ databases">
        <title>The draft genome of Treponema saccharophilum DSM 2985.</title>
        <authorList>
            <consortium name="US DOE Joint Genome Institute (JGI-PGF)"/>
            <person name="Lucas S."/>
            <person name="Copeland A."/>
            <person name="Lapidus A."/>
            <person name="Glavina del Rio T."/>
            <person name="Dalin E."/>
            <person name="Tice H."/>
            <person name="Bruce D."/>
            <person name="Goodwin L."/>
            <person name="Pitluck S."/>
            <person name="Peters L."/>
            <person name="Kyrpides N."/>
            <person name="Mavromatis K."/>
            <person name="Ivanova N."/>
            <person name="Markowitz V."/>
            <person name="Cheng J.-F."/>
            <person name="Hugenholtz P."/>
            <person name="Woyke T."/>
            <person name="Wu D."/>
            <person name="Gronow S."/>
            <person name="Wellnitz S."/>
            <person name="Brambilla E."/>
            <person name="Klenk H.-P."/>
            <person name="Eisen J.A."/>
        </authorList>
    </citation>
    <scope>NUCLEOTIDE SEQUENCE [LARGE SCALE GENOMIC DNA]</scope>
    <source>
        <strain evidence="1 2">DSM 2985</strain>
    </source>
</reference>
<proteinExistence type="predicted"/>
<gene>
    <name evidence="1" type="ORF">TresaDRAFT_1401</name>
</gene>
<keyword evidence="2" id="KW-1185">Reference proteome</keyword>
<evidence type="ECO:0008006" key="3">
    <source>
        <dbReference type="Google" id="ProtNLM"/>
    </source>
</evidence>
<name>H7EJX8_9SPIR</name>
<dbReference type="AlphaFoldDB" id="H7EJX8"/>
<dbReference type="PATRIC" id="fig|907348.3.peg.1174"/>
<protein>
    <recommendedName>
        <fullName evidence="3">DUF4912 domain-containing protein</fullName>
    </recommendedName>
</protein>
<dbReference type="EMBL" id="AGRW01000043">
    <property type="protein sequence ID" value="EIC02065.1"/>
    <property type="molecule type" value="Genomic_DNA"/>
</dbReference>
<sequence length="248" mass="27796">MESKLLSRSYLETLSSADLVSLAETYGIDIPDDLSRKFVIGELLEFAEEMAQDNGEESRLTDIQELSDEESESIPESLKSALRNDGSDDAGLPFSFNETEIGVVFKNPVWLYVYWDIKASDLRRLGDDIDFEKFVVRVSYFDAFDSKSPTESFDVQVSENDRDKFIMLSANKPSSSGKRFVRVDLVAAYSDGKTDNLAISKKTALPCGSELLGNARPGRDVELPPVMELSGIRKILHSHYEVHRESFA</sequence>